<keyword evidence="1" id="KW-0472">Membrane</keyword>
<sequence length="50" mass="5759">MGCSSFSTKLKQEFFSGWTTFEASWLIVFLAIQIGIFIYQPILGLQLLRQ</sequence>
<keyword evidence="1" id="KW-1133">Transmembrane helix</keyword>
<gene>
    <name evidence="2" type="ORF">NCTC10638_01811</name>
</gene>
<dbReference type="Proteomes" id="UP000254802">
    <property type="component" value="Unassembled WGS sequence"/>
</dbReference>
<dbReference type="AlphaFoldDB" id="A0A378MZ07"/>
<organism evidence="2 3">
    <name type="scientific">Mannheimia haemolytica</name>
    <name type="common">Pasteurella haemolytica</name>
    <dbReference type="NCBI Taxonomy" id="75985"/>
    <lineage>
        <taxon>Bacteria</taxon>
        <taxon>Pseudomonadati</taxon>
        <taxon>Pseudomonadota</taxon>
        <taxon>Gammaproteobacteria</taxon>
        <taxon>Pasteurellales</taxon>
        <taxon>Pasteurellaceae</taxon>
        <taxon>Mannheimia</taxon>
    </lineage>
</organism>
<evidence type="ECO:0000313" key="3">
    <source>
        <dbReference type="Proteomes" id="UP000254802"/>
    </source>
</evidence>
<reference evidence="2 3" key="1">
    <citation type="submission" date="2018-06" db="EMBL/GenBank/DDBJ databases">
        <authorList>
            <consortium name="Pathogen Informatics"/>
            <person name="Doyle S."/>
        </authorList>
    </citation>
    <scope>NUCLEOTIDE SEQUENCE [LARGE SCALE GENOMIC DNA]</scope>
    <source>
        <strain evidence="2 3">NCTC10638</strain>
    </source>
</reference>
<evidence type="ECO:0000313" key="2">
    <source>
        <dbReference type="EMBL" id="STY60605.1"/>
    </source>
</evidence>
<keyword evidence="1" id="KW-0812">Transmembrane</keyword>
<feature type="transmembrane region" description="Helical" evidence="1">
    <location>
        <begin position="23"/>
        <end position="48"/>
    </location>
</feature>
<evidence type="ECO:0000256" key="1">
    <source>
        <dbReference type="SAM" id="Phobius"/>
    </source>
</evidence>
<name>A0A378MZ07_MANHA</name>
<proteinExistence type="predicted"/>
<protein>
    <submittedName>
        <fullName evidence="2">Uncharacterized protein</fullName>
    </submittedName>
</protein>
<accession>A0A378MZ07</accession>
<dbReference type="EMBL" id="UGPN01000002">
    <property type="protein sequence ID" value="STY60605.1"/>
    <property type="molecule type" value="Genomic_DNA"/>
</dbReference>